<sequence>MLAQPDERHDNSGMTYEIELKLRFAPDKTAALQQALDVRATRGGHSTLNNTYFDTEDGALSRQACALRIRQKGETAFEQTLKTLGSSQGGLAVRHEWNWPLDQGQLDASLLASDEVLGHWPDGISADSLMPLFNTHFERQRWIWQLGQSEVEIVLDQGLVQVQGAEIPLCELELELLQGDPAVIWWMAEALCTEVPLWISDISKAERGYRLLGLGRDWQQQGDVFEVGVDFANLPDQLNNCFEWIKRALETLLWEAPPPTTQLAVGFAAHLLAFFTLARLEPSYRQCLPTVTLVNPSLALTSACLVRTEFAQQSPVVQCAATHIAEWRDQPMLAQTLLKLGHWLWQLQTSTSTPLPQQGKMTSNRLLAPCQGDPEHREAWLEQPQRLVEWMLLDDGQALASRWHHDVRTSAAELLGLQLELTAIRHYTPTLNREDWRQRCQQRDARRLQLSSLLIQLSERPPV</sequence>
<proteinExistence type="predicted"/>
<protein>
    <submittedName>
        <fullName evidence="2">CYTH domain-containing protein</fullName>
    </submittedName>
</protein>
<organism evidence="2 3">
    <name type="scientific">Oceanobacter antarcticus</name>
    <dbReference type="NCBI Taxonomy" id="3133425"/>
    <lineage>
        <taxon>Bacteria</taxon>
        <taxon>Pseudomonadati</taxon>
        <taxon>Pseudomonadota</taxon>
        <taxon>Gammaproteobacteria</taxon>
        <taxon>Oceanospirillales</taxon>
        <taxon>Oceanospirillaceae</taxon>
        <taxon>Oceanobacter</taxon>
    </lineage>
</organism>
<dbReference type="SUPFAM" id="SSF55154">
    <property type="entry name" value="CYTH-like phosphatases"/>
    <property type="match status" value="1"/>
</dbReference>
<dbReference type="Pfam" id="PF01928">
    <property type="entry name" value="CYTH"/>
    <property type="match status" value="1"/>
</dbReference>
<dbReference type="InterPro" id="IPR033469">
    <property type="entry name" value="CYTH-like_dom_sf"/>
</dbReference>
<dbReference type="Gene3D" id="2.40.320.10">
    <property type="entry name" value="Hypothetical Protein Pfu-838710-001"/>
    <property type="match status" value="1"/>
</dbReference>
<dbReference type="CDD" id="cd07756">
    <property type="entry name" value="CYTH-like_Pase_CHAD"/>
    <property type="match status" value="1"/>
</dbReference>
<dbReference type="EMBL" id="JBBKTX010000008">
    <property type="protein sequence ID" value="MFK4752419.1"/>
    <property type="molecule type" value="Genomic_DNA"/>
</dbReference>
<dbReference type="PANTHER" id="PTHR39569">
    <property type="entry name" value="INORGANIC TRIPHOSPHATASE"/>
    <property type="match status" value="1"/>
</dbReference>
<dbReference type="InterPro" id="IPR039013">
    <property type="entry name" value="YgiF"/>
</dbReference>
<evidence type="ECO:0000259" key="1">
    <source>
        <dbReference type="PROSITE" id="PS51707"/>
    </source>
</evidence>
<reference evidence="2 3" key="1">
    <citation type="submission" date="2024-03" db="EMBL/GenBank/DDBJ databases">
        <title>High-quality draft genome sequence of Oceanobacter sp. wDCs-4.</title>
        <authorList>
            <person name="Dong C."/>
        </authorList>
    </citation>
    <scope>NUCLEOTIDE SEQUENCE [LARGE SCALE GENOMIC DNA]</scope>
    <source>
        <strain evidence="3">wDCs-4</strain>
    </source>
</reference>
<dbReference type="Proteomes" id="UP001620597">
    <property type="component" value="Unassembled WGS sequence"/>
</dbReference>
<dbReference type="PANTHER" id="PTHR39569:SF1">
    <property type="entry name" value="INORGANIC TRIPHOSPHATASE"/>
    <property type="match status" value="1"/>
</dbReference>
<dbReference type="RefSeq" id="WP_416205696.1">
    <property type="nucleotide sequence ID" value="NZ_JBBKTX010000008.1"/>
</dbReference>
<feature type="domain" description="CYTH" evidence="1">
    <location>
        <begin position="15"/>
        <end position="215"/>
    </location>
</feature>
<gene>
    <name evidence="2" type="ORF">WG929_08360</name>
</gene>
<evidence type="ECO:0000313" key="3">
    <source>
        <dbReference type="Proteomes" id="UP001620597"/>
    </source>
</evidence>
<dbReference type="PROSITE" id="PS51707">
    <property type="entry name" value="CYTH"/>
    <property type="match status" value="1"/>
</dbReference>
<comment type="caution">
    <text evidence="2">The sequence shown here is derived from an EMBL/GenBank/DDBJ whole genome shotgun (WGS) entry which is preliminary data.</text>
</comment>
<dbReference type="InterPro" id="IPR023577">
    <property type="entry name" value="CYTH_domain"/>
</dbReference>
<name>A0ABW8NHI1_9GAMM</name>
<keyword evidence="3" id="KW-1185">Reference proteome</keyword>
<accession>A0ABW8NHI1</accession>
<evidence type="ECO:0000313" key="2">
    <source>
        <dbReference type="EMBL" id="MFK4752419.1"/>
    </source>
</evidence>
<dbReference type="SMART" id="SM01118">
    <property type="entry name" value="CYTH"/>
    <property type="match status" value="1"/>
</dbReference>